<dbReference type="Pfam" id="PF01042">
    <property type="entry name" value="Ribonuc_L-PSP"/>
    <property type="match status" value="1"/>
</dbReference>
<evidence type="ECO:0000313" key="2">
    <source>
        <dbReference type="EMBL" id="SFK02736.1"/>
    </source>
</evidence>
<name>A0A1I3W8F4_9HYPH</name>
<proteinExistence type="predicted"/>
<protein>
    <submittedName>
        <fullName evidence="2">Enamine deaminase RidA, house cleaning of reactive enamine intermediates, YjgF/YER057c/UK114 family</fullName>
    </submittedName>
</protein>
<reference evidence="2 3" key="1">
    <citation type="submission" date="2016-10" db="EMBL/GenBank/DDBJ databases">
        <authorList>
            <person name="Varghese N."/>
            <person name="Submissions S."/>
        </authorList>
    </citation>
    <scope>NUCLEOTIDE SEQUENCE [LARGE SCALE GENOMIC DNA]</scope>
    <source>
        <strain evidence="2 3">DSM 16392</strain>
    </source>
</reference>
<dbReference type="InterPro" id="IPR006175">
    <property type="entry name" value="YjgF/YER057c/UK114"/>
</dbReference>
<sequence>MKTTGKALAMCAAILLSSSALAAETDQKTVINPDTLSDSTKSGYAQIVVVAPGARIAYVAGQVGISKDGSNTFEEQVDRTFKNLIKALEAAGSSVEDTVKITVLIKDHDQSRLDYVNKKRREIFGASPPASTLIPVPVLATDIIEFEVDAIAIVPEKATAD</sequence>
<dbReference type="Proteomes" id="UP000199598">
    <property type="component" value="Unassembled WGS sequence"/>
</dbReference>
<dbReference type="SUPFAM" id="SSF55298">
    <property type="entry name" value="YjgF-like"/>
    <property type="match status" value="1"/>
</dbReference>
<feature type="chain" id="PRO_5045585814" evidence="1">
    <location>
        <begin position="23"/>
        <end position="161"/>
    </location>
</feature>
<organism evidence="2 3">
    <name type="scientific">Pseudovibrio ascidiaceicola</name>
    <dbReference type="NCBI Taxonomy" id="285279"/>
    <lineage>
        <taxon>Bacteria</taxon>
        <taxon>Pseudomonadati</taxon>
        <taxon>Pseudomonadota</taxon>
        <taxon>Alphaproteobacteria</taxon>
        <taxon>Hyphomicrobiales</taxon>
        <taxon>Stappiaceae</taxon>
        <taxon>Pseudovibrio</taxon>
    </lineage>
</organism>
<feature type="signal peptide" evidence="1">
    <location>
        <begin position="1"/>
        <end position="22"/>
    </location>
</feature>
<dbReference type="RefSeq" id="WP_093516911.1">
    <property type="nucleotide sequence ID" value="NZ_FOSK01000001.1"/>
</dbReference>
<dbReference type="EMBL" id="FOSK01000001">
    <property type="protein sequence ID" value="SFK02736.1"/>
    <property type="molecule type" value="Genomic_DNA"/>
</dbReference>
<dbReference type="PANTHER" id="PTHR43857">
    <property type="entry name" value="BLR7761 PROTEIN"/>
    <property type="match status" value="1"/>
</dbReference>
<comment type="caution">
    <text evidence="2">The sequence shown here is derived from an EMBL/GenBank/DDBJ whole genome shotgun (WGS) entry which is preliminary data.</text>
</comment>
<keyword evidence="1" id="KW-0732">Signal</keyword>
<evidence type="ECO:0000256" key="1">
    <source>
        <dbReference type="SAM" id="SignalP"/>
    </source>
</evidence>
<gene>
    <name evidence="2" type="ORF">SAMN04488518_101830</name>
</gene>
<accession>A0A1I3W8F4</accession>
<dbReference type="InterPro" id="IPR035959">
    <property type="entry name" value="RutC-like_sf"/>
</dbReference>
<dbReference type="PANTHER" id="PTHR43857:SF1">
    <property type="entry name" value="YJGH FAMILY PROTEIN"/>
    <property type="match status" value="1"/>
</dbReference>
<dbReference type="CDD" id="cd00448">
    <property type="entry name" value="YjgF_YER057c_UK114_family"/>
    <property type="match status" value="1"/>
</dbReference>
<evidence type="ECO:0000313" key="3">
    <source>
        <dbReference type="Proteomes" id="UP000199598"/>
    </source>
</evidence>
<dbReference type="Gene3D" id="3.30.1330.40">
    <property type="entry name" value="RutC-like"/>
    <property type="match status" value="1"/>
</dbReference>
<keyword evidence="3" id="KW-1185">Reference proteome</keyword>